<keyword evidence="1" id="KW-1003">Cell membrane</keyword>
<name>A0A2I6SB69_9RHOO</name>
<reference evidence="2 3" key="1">
    <citation type="submission" date="2018-01" db="EMBL/GenBank/DDBJ databases">
        <authorList>
            <person name="Fu G.-Y."/>
        </authorList>
    </citation>
    <scope>NUCLEOTIDE SEQUENCE [LARGE SCALE GENOMIC DNA]</scope>
    <source>
        <strain evidence="2 3">SY39</strain>
    </source>
</reference>
<evidence type="ECO:0000313" key="2">
    <source>
        <dbReference type="EMBL" id="AUN96512.1"/>
    </source>
</evidence>
<dbReference type="PANTHER" id="PTHR33383">
    <property type="entry name" value="MEMBRANE PROTEIN INSERTION EFFICIENCY FACTOR-RELATED"/>
    <property type="match status" value="1"/>
</dbReference>
<dbReference type="Proteomes" id="UP000242205">
    <property type="component" value="Chromosome"/>
</dbReference>
<dbReference type="AlphaFoldDB" id="A0A2I6SB69"/>
<sequence>MTRVLLGLLTAYKYAISPLLGRSCRFYPSCSEYAREAIELYGPWRGTWLAIRRVGRCHPFHPGGYDPVSRPTQNRQ</sequence>
<keyword evidence="3" id="KW-1185">Reference proteome</keyword>
<dbReference type="PANTHER" id="PTHR33383:SF1">
    <property type="entry name" value="MEMBRANE PROTEIN INSERTION EFFICIENCY FACTOR-RELATED"/>
    <property type="match status" value="1"/>
</dbReference>
<dbReference type="OrthoDB" id="9801753at2"/>
<dbReference type="GO" id="GO:0005886">
    <property type="term" value="C:plasma membrane"/>
    <property type="evidence" value="ECO:0007669"/>
    <property type="project" value="UniProtKB-SubCell"/>
</dbReference>
<organism evidence="2 3">
    <name type="scientific">Pseudazoarcus pumilus</name>
    <dbReference type="NCBI Taxonomy" id="2067960"/>
    <lineage>
        <taxon>Bacteria</taxon>
        <taxon>Pseudomonadati</taxon>
        <taxon>Pseudomonadota</taxon>
        <taxon>Betaproteobacteria</taxon>
        <taxon>Rhodocyclales</taxon>
        <taxon>Zoogloeaceae</taxon>
        <taxon>Pseudazoarcus</taxon>
    </lineage>
</organism>
<dbReference type="SMART" id="SM01234">
    <property type="entry name" value="Haemolytic"/>
    <property type="match status" value="1"/>
</dbReference>
<keyword evidence="1" id="KW-0472">Membrane</keyword>
<accession>A0A2I6SB69</accession>
<dbReference type="RefSeq" id="WP_102248549.1">
    <property type="nucleotide sequence ID" value="NZ_CP025682.1"/>
</dbReference>
<proteinExistence type="inferred from homology"/>
<protein>
    <recommendedName>
        <fullName evidence="1">Putative membrane protein insertion efficiency factor</fullName>
    </recommendedName>
</protein>
<evidence type="ECO:0000256" key="1">
    <source>
        <dbReference type="HAMAP-Rule" id="MF_00386"/>
    </source>
</evidence>
<gene>
    <name evidence="2" type="ORF">C0099_15795</name>
</gene>
<dbReference type="Pfam" id="PF01809">
    <property type="entry name" value="YidD"/>
    <property type="match status" value="1"/>
</dbReference>
<dbReference type="KEGG" id="atw:C0099_15795"/>
<comment type="function">
    <text evidence="1">Could be involved in insertion of integral membrane proteins into the membrane.</text>
</comment>
<comment type="similarity">
    <text evidence="1">Belongs to the UPF0161 family.</text>
</comment>
<dbReference type="NCBIfam" id="TIGR00278">
    <property type="entry name" value="membrane protein insertion efficiency factor YidD"/>
    <property type="match status" value="1"/>
</dbReference>
<dbReference type="InterPro" id="IPR002696">
    <property type="entry name" value="Membr_insert_effic_factor_YidD"/>
</dbReference>
<evidence type="ECO:0000313" key="3">
    <source>
        <dbReference type="Proteomes" id="UP000242205"/>
    </source>
</evidence>
<dbReference type="EMBL" id="CP025682">
    <property type="protein sequence ID" value="AUN96512.1"/>
    <property type="molecule type" value="Genomic_DNA"/>
</dbReference>
<dbReference type="HAMAP" id="MF_00386">
    <property type="entry name" value="UPF0161_YidD"/>
    <property type="match status" value="1"/>
</dbReference>
<comment type="subcellular location">
    <subcellularLocation>
        <location evidence="1">Cell membrane</location>
        <topology evidence="1">Peripheral membrane protein</topology>
        <orientation evidence="1">Cytoplasmic side</orientation>
    </subcellularLocation>
</comment>